<gene>
    <name evidence="2" type="ORF">NCTC11391_01409</name>
</gene>
<sequence length="98" mass="11193">MGFLFTMNQVLYLLIVMWVFNVAPEKMIMVYAMVFGAHLLPYSWLYKSKAYQIFAIVIPILSLVLGNLFSGVVVAGTFAVIVLIFVHILQRELKTFTE</sequence>
<accession>A0A380JEA9</accession>
<keyword evidence="3" id="KW-1185">Reference proteome</keyword>
<evidence type="ECO:0000313" key="2">
    <source>
        <dbReference type="EMBL" id="SUN36362.1"/>
    </source>
</evidence>
<dbReference type="Proteomes" id="UP000254082">
    <property type="component" value="Unassembled WGS sequence"/>
</dbReference>
<organism evidence="2 3">
    <name type="scientific">Streptococcus downei MFe28</name>
    <dbReference type="NCBI Taxonomy" id="764290"/>
    <lineage>
        <taxon>Bacteria</taxon>
        <taxon>Bacillati</taxon>
        <taxon>Bacillota</taxon>
        <taxon>Bacilli</taxon>
        <taxon>Lactobacillales</taxon>
        <taxon>Streptococcaceae</taxon>
        <taxon>Streptococcus</taxon>
    </lineage>
</organism>
<keyword evidence="1" id="KW-1133">Transmembrane helix</keyword>
<dbReference type="Pfam" id="PF22765">
    <property type="entry name" value="DUF7010"/>
    <property type="match status" value="1"/>
</dbReference>
<dbReference type="InterPro" id="IPR053824">
    <property type="entry name" value="DUF7010"/>
</dbReference>
<evidence type="ECO:0000256" key="1">
    <source>
        <dbReference type="SAM" id="Phobius"/>
    </source>
</evidence>
<name>A0A380JEA9_STRDO</name>
<dbReference type="EMBL" id="UHFA01000002">
    <property type="protein sequence ID" value="SUN36362.1"/>
    <property type="molecule type" value="Genomic_DNA"/>
</dbReference>
<evidence type="ECO:0000313" key="3">
    <source>
        <dbReference type="Proteomes" id="UP000254082"/>
    </source>
</evidence>
<protein>
    <submittedName>
        <fullName evidence="2">Uncharacterized protein</fullName>
    </submittedName>
</protein>
<keyword evidence="1" id="KW-0472">Membrane</keyword>
<reference evidence="2 3" key="1">
    <citation type="submission" date="2018-06" db="EMBL/GenBank/DDBJ databases">
        <authorList>
            <consortium name="Pathogen Informatics"/>
            <person name="Doyle S."/>
        </authorList>
    </citation>
    <scope>NUCLEOTIDE SEQUENCE [LARGE SCALE GENOMIC DNA]</scope>
    <source>
        <strain evidence="3">NCTC 11391</strain>
    </source>
</reference>
<keyword evidence="1" id="KW-0812">Transmembrane</keyword>
<proteinExistence type="predicted"/>
<dbReference type="AlphaFoldDB" id="A0A380JEA9"/>
<feature type="transmembrane region" description="Helical" evidence="1">
    <location>
        <begin position="53"/>
        <end position="86"/>
    </location>
</feature>